<dbReference type="SMART" id="SM00388">
    <property type="entry name" value="HisKA"/>
    <property type="match status" value="1"/>
</dbReference>
<keyword evidence="6" id="KW-0418">Kinase</keyword>
<feature type="transmembrane region" description="Helical" evidence="12">
    <location>
        <begin position="352"/>
        <end position="373"/>
    </location>
</feature>
<dbReference type="InterPro" id="IPR003594">
    <property type="entry name" value="HATPase_dom"/>
</dbReference>
<keyword evidence="12" id="KW-0472">Membrane</keyword>
<dbReference type="PROSITE" id="PS51257">
    <property type="entry name" value="PROKAR_LIPOPROTEIN"/>
    <property type="match status" value="1"/>
</dbReference>
<keyword evidence="5" id="KW-0547">Nucleotide-binding</keyword>
<dbReference type="Gene3D" id="3.30.565.10">
    <property type="entry name" value="Histidine kinase-like ATPase, C-terminal domain"/>
    <property type="match status" value="1"/>
</dbReference>
<evidence type="ECO:0000259" key="13">
    <source>
        <dbReference type="PROSITE" id="PS50109"/>
    </source>
</evidence>
<evidence type="ECO:0000256" key="10">
    <source>
        <dbReference type="ARBA" id="ARBA00068150"/>
    </source>
</evidence>
<evidence type="ECO:0000256" key="4">
    <source>
        <dbReference type="ARBA" id="ARBA00022679"/>
    </source>
</evidence>
<keyword evidence="7" id="KW-0067">ATP-binding</keyword>
<dbReference type="InterPro" id="IPR005467">
    <property type="entry name" value="His_kinase_dom"/>
</dbReference>
<dbReference type="Pfam" id="PF02518">
    <property type="entry name" value="HATPase_c"/>
    <property type="match status" value="1"/>
</dbReference>
<feature type="transmembrane region" description="Helical" evidence="12">
    <location>
        <begin position="203"/>
        <end position="223"/>
    </location>
</feature>
<dbReference type="Proteomes" id="UP000013996">
    <property type="component" value="Unassembled WGS sequence"/>
</dbReference>
<dbReference type="SUPFAM" id="SSF47384">
    <property type="entry name" value="Homodimeric domain of signal transducing histidine kinase"/>
    <property type="match status" value="1"/>
</dbReference>
<dbReference type="InterPro" id="IPR036097">
    <property type="entry name" value="HisK_dim/P_sf"/>
</dbReference>
<dbReference type="PRINTS" id="PR00344">
    <property type="entry name" value="BCTRLSENSOR"/>
</dbReference>
<dbReference type="SUPFAM" id="SSF52172">
    <property type="entry name" value="CheY-like"/>
    <property type="match status" value="1"/>
</dbReference>
<dbReference type="GO" id="GO:0000155">
    <property type="term" value="F:phosphorelay sensor kinase activity"/>
    <property type="evidence" value="ECO:0007669"/>
    <property type="project" value="InterPro"/>
</dbReference>
<comment type="caution">
    <text evidence="15">The sequence shown here is derived from an EMBL/GenBank/DDBJ whole genome shotgun (WGS) entry which is preliminary data.</text>
</comment>
<evidence type="ECO:0000256" key="11">
    <source>
        <dbReference type="PROSITE-ProRule" id="PRU00169"/>
    </source>
</evidence>
<dbReference type="Pfam" id="PF00512">
    <property type="entry name" value="HisKA"/>
    <property type="match status" value="1"/>
</dbReference>
<feature type="transmembrane region" description="Helical" evidence="12">
    <location>
        <begin position="295"/>
        <end position="314"/>
    </location>
</feature>
<dbReference type="CDD" id="cd00082">
    <property type="entry name" value="HisKA"/>
    <property type="match status" value="1"/>
</dbReference>
<dbReference type="Gene3D" id="3.40.50.2300">
    <property type="match status" value="1"/>
</dbReference>
<feature type="modified residue" description="4-aspartylphosphate" evidence="11">
    <location>
        <position position="733"/>
    </location>
</feature>
<dbReference type="Gene3D" id="1.10.287.130">
    <property type="match status" value="1"/>
</dbReference>
<keyword evidence="12" id="KW-0812">Transmembrane</keyword>
<feature type="domain" description="Response regulatory" evidence="14">
    <location>
        <begin position="684"/>
        <end position="801"/>
    </location>
</feature>
<comment type="catalytic activity">
    <reaction evidence="1">
        <text>ATP + protein L-histidine = ADP + protein N-phospho-L-histidine.</text>
        <dbReference type="EC" id="2.7.13.3"/>
    </reaction>
</comment>
<evidence type="ECO:0000256" key="9">
    <source>
        <dbReference type="ARBA" id="ARBA00064003"/>
    </source>
</evidence>
<keyword evidence="3 11" id="KW-0597">Phosphoprotein</keyword>
<dbReference type="PANTHER" id="PTHR45339">
    <property type="entry name" value="HYBRID SIGNAL TRANSDUCTION HISTIDINE KINASE J"/>
    <property type="match status" value="1"/>
</dbReference>
<dbReference type="AlphaFoldDB" id="A0A5E8HIP7"/>
<feature type="transmembrane region" description="Helical" evidence="12">
    <location>
        <begin position="230"/>
        <end position="253"/>
    </location>
</feature>
<dbReference type="PANTHER" id="PTHR45339:SF1">
    <property type="entry name" value="HYBRID SIGNAL TRANSDUCTION HISTIDINE KINASE J"/>
    <property type="match status" value="1"/>
</dbReference>
<dbReference type="PROSITE" id="PS50110">
    <property type="entry name" value="RESPONSE_REGULATORY"/>
    <property type="match status" value="1"/>
</dbReference>
<feature type="transmembrane region" description="Helical" evidence="12">
    <location>
        <begin position="320"/>
        <end position="340"/>
    </location>
</feature>
<evidence type="ECO:0000256" key="12">
    <source>
        <dbReference type="SAM" id="Phobius"/>
    </source>
</evidence>
<dbReference type="CDD" id="cd16922">
    <property type="entry name" value="HATPase_EvgS-ArcB-TorS-like"/>
    <property type="match status" value="1"/>
</dbReference>
<dbReference type="InterPro" id="IPR003661">
    <property type="entry name" value="HisK_dim/P_dom"/>
</dbReference>
<dbReference type="Pfam" id="PF00072">
    <property type="entry name" value="Response_reg"/>
    <property type="match status" value="1"/>
</dbReference>
<dbReference type="SMART" id="SM00448">
    <property type="entry name" value="REC"/>
    <property type="match status" value="1"/>
</dbReference>
<accession>A0A5E8HIP7</accession>
<dbReference type="STRING" id="1249483.LEP1GSC202_2196"/>
<dbReference type="EC" id="2.7.13.3" evidence="2"/>
<evidence type="ECO:0000256" key="3">
    <source>
        <dbReference type="ARBA" id="ARBA00022553"/>
    </source>
</evidence>
<sequence>MKRFFVYLEPFFLFSMIFGSMSCIHQDSPIPPNAKQGIIDLRNWNFEKDGNVFLNGEWVIHWKNLDPNPINNYPSFTKIPGNWTENLTEVLPNGYATFQLKVLVNPKVKSFYLQNGVTRNAFRILVSGETIYESGKLGTDIKSEVPNISIQTVSIPKNDGGVIDLRVQVSCFHYHVCGIATPYQFGTNETINKSFFEATSRDILVFASLGTLAFFHFVLFLFWRDEKTHLYFSFVCFLASIRILSIGETRLIYNYLPVGLYEIMIRINGFTFTLLYLSFVRYVQEVYPDKKYQNIYLINYLFALLLLIGTPFPSTVYAKIQSYHLILSLFGLFTLIYPIFHGVLIKKPGAKFFLFSLVATMLLFSLDILTEFAKKGTAYLAQYGFLVFGLSQALFIADRMIQNFKNKEKLKQEKELAVAEVKFKSAFLSTMSHEIRTPMNGILGMTQMLGQSNLNEEQKEYLSLIQFSGENLLLLINDILDLTKLEAGKFELRSETVVLPKFLNDIVQLFRSKLKDNHVQFELVFINEPPTYILTDQRRFTQILSNLLGNAVKFTEQGKVTVSLKTIVLNTNKCILRIQIIDTGIGIPEEKLPLLFQPFQQIHSHLSDKTTGTGLGLTITKKIIEEMLGTISIESVFGKGSIFTIELPVAIGSLEINSEIQTEKQNILNLTEWEKNLASLYPLTILIADDDPINLKVSQMFLKKLGYDALLAENGTQTLKLVETENPDFIFLDVQMPDLSGIEVTKQIRSQKNRRKQPIIIALTANVMEEEKEKCLTSGMDDFMTKPLLIQDLVFMIKKWFKG</sequence>
<reference evidence="15 16" key="1">
    <citation type="submission" date="2013-04" db="EMBL/GenBank/DDBJ databases">
        <authorList>
            <person name="Harkins D.M."/>
            <person name="Durkin A.S."/>
            <person name="Brinkac L.M."/>
            <person name="Haft D.H."/>
            <person name="Selengut J.D."/>
            <person name="Sanka R."/>
            <person name="DePew J."/>
            <person name="Purushe J."/>
            <person name="Hartskeerl R.A."/>
            <person name="Ahmed A."/>
            <person name="van der Linden H."/>
            <person name="Goris M.G.A."/>
            <person name="Vinetz J.M."/>
            <person name="Sutton G.G."/>
            <person name="Nierman W.C."/>
            <person name="Fouts D.E."/>
        </authorList>
    </citation>
    <scope>NUCLEOTIDE SEQUENCE [LARGE SCALE GENOMIC DNA]</scope>
    <source>
        <strain evidence="15 16">Sao Paulo</strain>
    </source>
</reference>
<dbReference type="EMBL" id="AOGX02000010">
    <property type="protein sequence ID" value="EOQ90370.1"/>
    <property type="molecule type" value="Genomic_DNA"/>
</dbReference>
<dbReference type="SUPFAM" id="SSF55874">
    <property type="entry name" value="ATPase domain of HSP90 chaperone/DNA topoisomerase II/histidine kinase"/>
    <property type="match status" value="1"/>
</dbReference>
<evidence type="ECO:0000256" key="6">
    <source>
        <dbReference type="ARBA" id="ARBA00022777"/>
    </source>
</evidence>
<dbReference type="GO" id="GO:0005524">
    <property type="term" value="F:ATP binding"/>
    <property type="evidence" value="ECO:0007669"/>
    <property type="project" value="UniProtKB-KW"/>
</dbReference>
<protein>
    <recommendedName>
        <fullName evidence="10">Sensory/regulatory protein RpfC</fullName>
        <ecNumber evidence="2">2.7.13.3</ecNumber>
    </recommendedName>
</protein>
<dbReference type="CDD" id="cd17546">
    <property type="entry name" value="REC_hyHK_CKI1_RcsC-like"/>
    <property type="match status" value="1"/>
</dbReference>
<evidence type="ECO:0000256" key="7">
    <source>
        <dbReference type="ARBA" id="ARBA00022840"/>
    </source>
</evidence>
<gene>
    <name evidence="15" type="ORF">LEP1GSC202_2196</name>
</gene>
<comment type="subunit">
    <text evidence="9">At low DSF concentrations, interacts with RpfF.</text>
</comment>
<proteinExistence type="predicted"/>
<keyword evidence="12" id="KW-1133">Transmembrane helix</keyword>
<organism evidence="15 16">
    <name type="scientific">Leptospira yanagawae serovar Saopaulo str. Sao Paulo = ATCC 700523</name>
    <dbReference type="NCBI Taxonomy" id="1249483"/>
    <lineage>
        <taxon>Bacteria</taxon>
        <taxon>Pseudomonadati</taxon>
        <taxon>Spirochaetota</taxon>
        <taxon>Spirochaetia</taxon>
        <taxon>Leptospirales</taxon>
        <taxon>Leptospiraceae</taxon>
        <taxon>Leptospira</taxon>
    </lineage>
</organism>
<dbReference type="InterPro" id="IPR011623">
    <property type="entry name" value="7TMR_DISM_rcpt_extracell_dom1"/>
</dbReference>
<evidence type="ECO:0000256" key="2">
    <source>
        <dbReference type="ARBA" id="ARBA00012438"/>
    </source>
</evidence>
<evidence type="ECO:0000256" key="1">
    <source>
        <dbReference type="ARBA" id="ARBA00000085"/>
    </source>
</evidence>
<dbReference type="Pfam" id="PF07695">
    <property type="entry name" value="7TMR-DISM_7TM"/>
    <property type="match status" value="1"/>
</dbReference>
<dbReference type="SMART" id="SM00387">
    <property type="entry name" value="HATPase_c"/>
    <property type="match status" value="1"/>
</dbReference>
<dbReference type="InterPro" id="IPR036890">
    <property type="entry name" value="HATPase_C_sf"/>
</dbReference>
<evidence type="ECO:0000256" key="5">
    <source>
        <dbReference type="ARBA" id="ARBA00022741"/>
    </source>
</evidence>
<evidence type="ECO:0000313" key="15">
    <source>
        <dbReference type="EMBL" id="EOQ90370.1"/>
    </source>
</evidence>
<evidence type="ECO:0000313" key="16">
    <source>
        <dbReference type="Proteomes" id="UP000013996"/>
    </source>
</evidence>
<feature type="transmembrane region" description="Helical" evidence="12">
    <location>
        <begin position="265"/>
        <end position="283"/>
    </location>
</feature>
<feature type="transmembrane region" description="Helical" evidence="12">
    <location>
        <begin position="379"/>
        <end position="397"/>
    </location>
</feature>
<name>A0A5E8HIP7_9LEPT</name>
<dbReference type="InterPro" id="IPR001789">
    <property type="entry name" value="Sig_transdc_resp-reg_receiver"/>
</dbReference>
<dbReference type="FunFam" id="1.10.287.130:FF:000002">
    <property type="entry name" value="Two-component osmosensing histidine kinase"/>
    <property type="match status" value="1"/>
</dbReference>
<keyword evidence="4" id="KW-0808">Transferase</keyword>
<dbReference type="PROSITE" id="PS50109">
    <property type="entry name" value="HIS_KIN"/>
    <property type="match status" value="1"/>
</dbReference>
<feature type="domain" description="Histidine kinase" evidence="13">
    <location>
        <begin position="430"/>
        <end position="651"/>
    </location>
</feature>
<evidence type="ECO:0000256" key="8">
    <source>
        <dbReference type="ARBA" id="ARBA00023012"/>
    </source>
</evidence>
<keyword evidence="8" id="KW-0902">Two-component regulatory system</keyword>
<dbReference type="FunFam" id="3.30.565.10:FF:000010">
    <property type="entry name" value="Sensor histidine kinase RcsC"/>
    <property type="match status" value="1"/>
</dbReference>
<dbReference type="InterPro" id="IPR011006">
    <property type="entry name" value="CheY-like_superfamily"/>
</dbReference>
<evidence type="ECO:0000259" key="14">
    <source>
        <dbReference type="PROSITE" id="PS50110"/>
    </source>
</evidence>
<dbReference type="InterPro" id="IPR004358">
    <property type="entry name" value="Sig_transdc_His_kin-like_C"/>
</dbReference>